<reference evidence="2 3" key="1">
    <citation type="submission" date="2024-02" db="EMBL/GenBank/DDBJ databases">
        <title>Bifidobacterium honeyensis sp. nov., isolated from the comb honey.</title>
        <authorList>
            <person name="Liu W."/>
            <person name="Li Y."/>
        </authorList>
    </citation>
    <scope>NUCLEOTIDE SEQUENCE [LARGE SCALE GENOMIC DNA]</scope>
    <source>
        <strain evidence="2 3">IMAU50988</strain>
    </source>
</reference>
<dbReference type="SUPFAM" id="SSF140453">
    <property type="entry name" value="EsxAB dimer-like"/>
    <property type="match status" value="1"/>
</dbReference>
<organism evidence="2 3">
    <name type="scientific">Bifidobacterium favimelis</name>
    <dbReference type="NCBI Taxonomy" id="3122979"/>
    <lineage>
        <taxon>Bacteria</taxon>
        <taxon>Bacillati</taxon>
        <taxon>Actinomycetota</taxon>
        <taxon>Actinomycetes</taxon>
        <taxon>Bifidobacteriales</taxon>
        <taxon>Bifidobacteriaceae</taxon>
        <taxon>Bifidobacterium</taxon>
    </lineage>
</organism>
<dbReference type="InterPro" id="IPR036689">
    <property type="entry name" value="ESAT-6-like_sf"/>
</dbReference>
<evidence type="ECO:0000313" key="3">
    <source>
        <dbReference type="Proteomes" id="UP001373159"/>
    </source>
</evidence>
<keyword evidence="3" id="KW-1185">Reference proteome</keyword>
<name>A0ABU8ZNA7_9BIFI</name>
<dbReference type="RefSeq" id="WP_340468958.1">
    <property type="nucleotide sequence ID" value="NZ_JBANBB010000001.1"/>
</dbReference>
<dbReference type="EMBL" id="JBANBB010000001">
    <property type="protein sequence ID" value="MEK0306439.1"/>
    <property type="molecule type" value="Genomic_DNA"/>
</dbReference>
<dbReference type="Gene3D" id="1.10.287.1060">
    <property type="entry name" value="ESAT-6-like"/>
    <property type="match status" value="1"/>
</dbReference>
<evidence type="ECO:0000313" key="2">
    <source>
        <dbReference type="EMBL" id="MEK0306439.1"/>
    </source>
</evidence>
<protein>
    <recommendedName>
        <fullName evidence="1">ESAT-6-like protein</fullName>
    </recommendedName>
</protein>
<comment type="similarity">
    <text evidence="1">Belongs to the WXG100 family.</text>
</comment>
<dbReference type="Pfam" id="PF06013">
    <property type="entry name" value="WXG100"/>
    <property type="match status" value="1"/>
</dbReference>
<sequence>MPQFRVDSEELLRASGAVSTSVSSIRDSVSGMYVNLGNLQEMWTGSAAANFTAVAEQWRAAQLQMEEALEGIQRALAQASGLYSEAEAQASGLFAG</sequence>
<comment type="caution">
    <text evidence="2">The sequence shown here is derived from an EMBL/GenBank/DDBJ whole genome shotgun (WGS) entry which is preliminary data.</text>
</comment>
<accession>A0ABU8ZNA7</accession>
<gene>
    <name evidence="2" type="ORF">V8P97_03005</name>
</gene>
<proteinExistence type="inferred from homology"/>
<evidence type="ECO:0000256" key="1">
    <source>
        <dbReference type="RuleBase" id="RU362001"/>
    </source>
</evidence>
<dbReference type="NCBIfam" id="TIGR03930">
    <property type="entry name" value="WXG100_ESAT6"/>
    <property type="match status" value="1"/>
</dbReference>
<dbReference type="Proteomes" id="UP001373159">
    <property type="component" value="Unassembled WGS sequence"/>
</dbReference>
<dbReference type="InterPro" id="IPR010310">
    <property type="entry name" value="T7SS_ESAT-6-like"/>
</dbReference>